<comment type="caution">
    <text evidence="1">The sequence shown here is derived from an EMBL/GenBank/DDBJ whole genome shotgun (WGS) entry which is preliminary data.</text>
</comment>
<organism evidence="1 2">
    <name type="scientific">Candidatus Marinarcus aquaticus</name>
    <dbReference type="NCBI Taxonomy" id="2044504"/>
    <lineage>
        <taxon>Bacteria</taxon>
        <taxon>Pseudomonadati</taxon>
        <taxon>Campylobacterota</taxon>
        <taxon>Epsilonproteobacteria</taxon>
        <taxon>Campylobacterales</taxon>
        <taxon>Arcobacteraceae</taxon>
        <taxon>Candidatus Marinarcus</taxon>
    </lineage>
</organism>
<accession>A0A4Q0XLW4</accession>
<dbReference type="OrthoDB" id="5344242at2"/>
<proteinExistence type="predicted"/>
<dbReference type="Proteomes" id="UP000290657">
    <property type="component" value="Unassembled WGS sequence"/>
</dbReference>
<evidence type="ECO:0000313" key="2">
    <source>
        <dbReference type="Proteomes" id="UP000290657"/>
    </source>
</evidence>
<dbReference type="EMBL" id="PDKN01000012">
    <property type="protein sequence ID" value="RXJ53788.1"/>
    <property type="molecule type" value="Genomic_DNA"/>
</dbReference>
<reference evidence="1 2" key="1">
    <citation type="submission" date="2017-10" db="EMBL/GenBank/DDBJ databases">
        <title>Genomics of the genus Arcobacter.</title>
        <authorList>
            <person name="Perez-Cataluna A."/>
            <person name="Figueras M.J."/>
        </authorList>
    </citation>
    <scope>NUCLEOTIDE SEQUENCE [LARGE SCALE GENOMIC DNA]</scope>
    <source>
        <strain evidence="1 2">CECT 8987</strain>
    </source>
</reference>
<protein>
    <submittedName>
        <fullName evidence="1">Uncharacterized protein</fullName>
    </submittedName>
</protein>
<gene>
    <name evidence="1" type="ORF">CRV04_12595</name>
</gene>
<dbReference type="RefSeq" id="WP_128997215.1">
    <property type="nucleotide sequence ID" value="NZ_PDKN01000012.1"/>
</dbReference>
<keyword evidence="2" id="KW-1185">Reference proteome</keyword>
<sequence length="78" mass="8641">MHKVLVAQECGCFKRSDLSNNISVESKDDALSKAIEMRDIMNDEFCGKHDFEVLEESNNFVIGFKQEAHSGCCGGGCH</sequence>
<name>A0A4Q0XLW4_9BACT</name>
<evidence type="ECO:0000313" key="1">
    <source>
        <dbReference type="EMBL" id="RXJ53788.1"/>
    </source>
</evidence>
<dbReference type="AlphaFoldDB" id="A0A4Q0XLW4"/>